<name>A0ABX0VBN2_9HYPH</name>
<comment type="function">
    <text evidence="9">Catalyzes the formation of acetyl phosphate from acetate and ATP. Can also catalyze the reverse reaction.</text>
</comment>
<organism evidence="11 12">
    <name type="scientific">Microvirga terricola</name>
    <dbReference type="NCBI Taxonomy" id="2719797"/>
    <lineage>
        <taxon>Bacteria</taxon>
        <taxon>Pseudomonadati</taxon>
        <taxon>Pseudomonadota</taxon>
        <taxon>Alphaproteobacteria</taxon>
        <taxon>Hyphomicrobiales</taxon>
        <taxon>Methylobacteriaceae</taxon>
        <taxon>Microvirga</taxon>
    </lineage>
</organism>
<evidence type="ECO:0000256" key="8">
    <source>
        <dbReference type="ARBA" id="ARBA00022842"/>
    </source>
</evidence>
<dbReference type="Pfam" id="PF00871">
    <property type="entry name" value="Acetate_kinase"/>
    <property type="match status" value="1"/>
</dbReference>
<dbReference type="RefSeq" id="WP_167673133.1">
    <property type="nucleotide sequence ID" value="NZ_JAATJS010000003.1"/>
</dbReference>
<dbReference type="InterPro" id="IPR000890">
    <property type="entry name" value="Aliphatic_acid_kin_short-chain"/>
</dbReference>
<evidence type="ECO:0000256" key="1">
    <source>
        <dbReference type="ARBA" id="ARBA00008748"/>
    </source>
</evidence>
<comment type="caution">
    <text evidence="11">The sequence shown here is derived from an EMBL/GenBank/DDBJ whole genome shotgun (WGS) entry which is preliminary data.</text>
</comment>
<comment type="pathway">
    <text evidence="9">Metabolic intermediate biosynthesis; acetyl-CoA biosynthesis; acetyl-CoA from acetate: step 1/2.</text>
</comment>
<evidence type="ECO:0000313" key="11">
    <source>
        <dbReference type="EMBL" id="NIX77260.1"/>
    </source>
</evidence>
<evidence type="ECO:0000256" key="10">
    <source>
        <dbReference type="RuleBase" id="RU003835"/>
    </source>
</evidence>
<proteinExistence type="inferred from homology"/>
<dbReference type="HAMAP" id="MF_00020">
    <property type="entry name" value="Acetate_kinase"/>
    <property type="match status" value="1"/>
</dbReference>
<reference evidence="11 12" key="1">
    <citation type="submission" date="2020-03" db="EMBL/GenBank/DDBJ databases">
        <title>The genome sequence of Microvirga sp. c23x22.</title>
        <authorList>
            <person name="Zhang X."/>
        </authorList>
    </citation>
    <scope>NUCLEOTIDE SEQUENCE [LARGE SCALE GENOMIC DNA]</scope>
    <source>
        <strain evidence="12">c23x22</strain>
    </source>
</reference>
<feature type="binding site" evidence="9">
    <location>
        <position position="9"/>
    </location>
    <ligand>
        <name>Mg(2+)</name>
        <dbReference type="ChEBI" id="CHEBI:18420"/>
    </ligand>
</feature>
<feature type="binding site" evidence="9">
    <location>
        <position position="16"/>
    </location>
    <ligand>
        <name>ATP</name>
        <dbReference type="ChEBI" id="CHEBI:30616"/>
    </ligand>
</feature>
<evidence type="ECO:0000313" key="12">
    <source>
        <dbReference type="Proteomes" id="UP000707352"/>
    </source>
</evidence>
<comment type="cofactor">
    <cofactor evidence="9">
        <name>Mg(2+)</name>
        <dbReference type="ChEBI" id="CHEBI:18420"/>
    </cofactor>
    <cofactor evidence="9">
        <name>Mn(2+)</name>
        <dbReference type="ChEBI" id="CHEBI:29035"/>
    </cofactor>
    <text evidence="9">Mg(2+). Can also accept Mn(2+).</text>
</comment>
<evidence type="ECO:0000256" key="5">
    <source>
        <dbReference type="ARBA" id="ARBA00022741"/>
    </source>
</evidence>
<feature type="site" description="Transition state stabilizer" evidence="9">
    <location>
        <position position="182"/>
    </location>
</feature>
<keyword evidence="12" id="KW-1185">Reference proteome</keyword>
<feature type="binding site" evidence="9">
    <location>
        <begin position="209"/>
        <end position="213"/>
    </location>
    <ligand>
        <name>ATP</name>
        <dbReference type="ChEBI" id="CHEBI:30616"/>
    </ligand>
</feature>
<accession>A0ABX0VBN2</accession>
<feature type="active site" description="Proton donor/acceptor" evidence="9">
    <location>
        <position position="151"/>
    </location>
</feature>
<keyword evidence="5 9" id="KW-0547">Nucleotide-binding</keyword>
<dbReference type="InterPro" id="IPR023865">
    <property type="entry name" value="Aliphatic_acid_kinase_CS"/>
</dbReference>
<comment type="subunit">
    <text evidence="9">Homodimer.</text>
</comment>
<comment type="catalytic activity">
    <reaction evidence="9">
        <text>acetate + ATP = acetyl phosphate + ADP</text>
        <dbReference type="Rhea" id="RHEA:11352"/>
        <dbReference type="ChEBI" id="CHEBI:22191"/>
        <dbReference type="ChEBI" id="CHEBI:30089"/>
        <dbReference type="ChEBI" id="CHEBI:30616"/>
        <dbReference type="ChEBI" id="CHEBI:456216"/>
        <dbReference type="EC" id="2.7.2.1"/>
    </reaction>
</comment>
<keyword evidence="8 9" id="KW-0460">Magnesium</keyword>
<sequence>MMPVFAAINAGLSSLKFQIFEVSNLAEPRAVFRGVFEGLKESAQLIVKDRCGMVCAKLAWGADEGFDHEAALAHVASWVSEHQARYKLVAVGHRVVHGGHAFTGPVLVDDHVLKRMEELIPLAPLHQPHNLEPIRAIRRRLPHVPQVACFDTAFHHDLPQLSQLFALPKGMTQQGIRRYGFHGLSYEYIASVLGRHDRSLASARVIVAHLGNGASLCALKGGVSVATTMGFSALDGLPMATRCGALDPGVIFYMLREMKLDPHEVERILYSASGLLGVSGISGDMRTLRALAPTDADARQAIDLFIYRIVRETGSLIAALGGLDAFVFTGGIGENDAATRAEVLSALSWVGFNIHERSNWGGARRITRGRGPSAWVIPTDEELVIARQMSCVLDAERQRLAS</sequence>
<keyword evidence="6 9" id="KW-0418">Kinase</keyword>
<dbReference type="PROSITE" id="PS01076">
    <property type="entry name" value="ACETATE_KINASE_2"/>
    <property type="match status" value="1"/>
</dbReference>
<dbReference type="Gene3D" id="3.30.420.40">
    <property type="match status" value="2"/>
</dbReference>
<evidence type="ECO:0000256" key="9">
    <source>
        <dbReference type="HAMAP-Rule" id="MF_00020"/>
    </source>
</evidence>
<dbReference type="PANTHER" id="PTHR21060">
    <property type="entry name" value="ACETATE KINASE"/>
    <property type="match status" value="1"/>
</dbReference>
<comment type="subcellular location">
    <subcellularLocation>
        <location evidence="9">Cytoplasm</location>
    </subcellularLocation>
</comment>
<comment type="similarity">
    <text evidence="1 9 10">Belongs to the acetokinase family.</text>
</comment>
<dbReference type="Proteomes" id="UP000707352">
    <property type="component" value="Unassembled WGS sequence"/>
</dbReference>
<feature type="binding site" evidence="9">
    <location>
        <begin position="331"/>
        <end position="335"/>
    </location>
    <ligand>
        <name>ATP</name>
        <dbReference type="ChEBI" id="CHEBI:30616"/>
    </ligand>
</feature>
<evidence type="ECO:0000256" key="7">
    <source>
        <dbReference type="ARBA" id="ARBA00022840"/>
    </source>
</evidence>
<gene>
    <name evidence="9" type="primary">ackA</name>
    <name evidence="11" type="ORF">HB375_11635</name>
</gene>
<keyword evidence="3 9" id="KW-0808">Transferase</keyword>
<evidence type="ECO:0000256" key="2">
    <source>
        <dbReference type="ARBA" id="ARBA00022490"/>
    </source>
</evidence>
<dbReference type="PIRSF" id="PIRSF000722">
    <property type="entry name" value="Acetate_prop_kin"/>
    <property type="match status" value="1"/>
</dbReference>
<dbReference type="GO" id="GO:0008776">
    <property type="term" value="F:acetate kinase activity"/>
    <property type="evidence" value="ECO:0007669"/>
    <property type="project" value="UniProtKB-EC"/>
</dbReference>
<protein>
    <recommendedName>
        <fullName evidence="9">Acetate kinase</fullName>
        <ecNumber evidence="9">2.7.2.1</ecNumber>
    </recommendedName>
    <alternativeName>
        <fullName evidence="9">Acetokinase</fullName>
    </alternativeName>
</protein>
<keyword evidence="7 9" id="KW-0067">ATP-binding</keyword>
<keyword evidence="4 9" id="KW-0479">Metal-binding</keyword>
<evidence type="ECO:0000256" key="3">
    <source>
        <dbReference type="ARBA" id="ARBA00022679"/>
    </source>
</evidence>
<evidence type="ECO:0000256" key="6">
    <source>
        <dbReference type="ARBA" id="ARBA00022777"/>
    </source>
</evidence>
<feature type="site" description="Transition state stabilizer" evidence="9">
    <location>
        <position position="242"/>
    </location>
</feature>
<dbReference type="EMBL" id="JAATJS010000003">
    <property type="protein sequence ID" value="NIX77260.1"/>
    <property type="molecule type" value="Genomic_DNA"/>
</dbReference>
<dbReference type="EC" id="2.7.2.1" evidence="9"/>
<dbReference type="InterPro" id="IPR043129">
    <property type="entry name" value="ATPase_NBD"/>
</dbReference>
<dbReference type="PRINTS" id="PR00471">
    <property type="entry name" value="ACETATEKNASE"/>
</dbReference>
<feature type="binding site" evidence="9">
    <location>
        <position position="94"/>
    </location>
    <ligand>
        <name>substrate</name>
    </ligand>
</feature>
<dbReference type="NCBIfam" id="TIGR00016">
    <property type="entry name" value="ackA"/>
    <property type="match status" value="1"/>
</dbReference>
<feature type="binding site" evidence="9">
    <location>
        <position position="381"/>
    </location>
    <ligand>
        <name>Mg(2+)</name>
        <dbReference type="ChEBI" id="CHEBI:18420"/>
    </ligand>
</feature>
<feature type="binding site" evidence="9">
    <location>
        <begin position="284"/>
        <end position="286"/>
    </location>
    <ligand>
        <name>ATP</name>
        <dbReference type="ChEBI" id="CHEBI:30616"/>
    </ligand>
</feature>
<dbReference type="PANTHER" id="PTHR21060:SF21">
    <property type="entry name" value="ACETATE KINASE"/>
    <property type="match status" value="1"/>
</dbReference>
<dbReference type="InterPro" id="IPR004372">
    <property type="entry name" value="Ac/propionate_kinase"/>
</dbReference>
<evidence type="ECO:0000256" key="4">
    <source>
        <dbReference type="ARBA" id="ARBA00022723"/>
    </source>
</evidence>
<keyword evidence="2 9" id="KW-0963">Cytoplasm</keyword>
<dbReference type="SUPFAM" id="SSF53067">
    <property type="entry name" value="Actin-like ATPase domain"/>
    <property type="match status" value="2"/>
</dbReference>